<evidence type="ECO:0000313" key="2">
    <source>
        <dbReference type="Proteomes" id="UP001465976"/>
    </source>
</evidence>
<gene>
    <name evidence="1" type="ORF">V5O48_012179</name>
</gene>
<organism evidence="1 2">
    <name type="scientific">Marasmius crinis-equi</name>
    <dbReference type="NCBI Taxonomy" id="585013"/>
    <lineage>
        <taxon>Eukaryota</taxon>
        <taxon>Fungi</taxon>
        <taxon>Dikarya</taxon>
        <taxon>Basidiomycota</taxon>
        <taxon>Agaricomycotina</taxon>
        <taxon>Agaricomycetes</taxon>
        <taxon>Agaricomycetidae</taxon>
        <taxon>Agaricales</taxon>
        <taxon>Marasmiineae</taxon>
        <taxon>Marasmiaceae</taxon>
        <taxon>Marasmius</taxon>
    </lineage>
</organism>
<proteinExistence type="predicted"/>
<evidence type="ECO:0008006" key="3">
    <source>
        <dbReference type="Google" id="ProtNLM"/>
    </source>
</evidence>
<comment type="caution">
    <text evidence="1">The sequence shown here is derived from an EMBL/GenBank/DDBJ whole genome shotgun (WGS) entry which is preliminary data.</text>
</comment>
<reference evidence="1 2" key="1">
    <citation type="submission" date="2024-02" db="EMBL/GenBank/DDBJ databases">
        <title>A draft genome for the cacao thread blight pathogen Marasmius crinis-equi.</title>
        <authorList>
            <person name="Cohen S.P."/>
            <person name="Baruah I.K."/>
            <person name="Amoako-Attah I."/>
            <person name="Bukari Y."/>
            <person name="Meinhardt L.W."/>
            <person name="Bailey B.A."/>
        </authorList>
    </citation>
    <scope>NUCLEOTIDE SEQUENCE [LARGE SCALE GENOMIC DNA]</scope>
    <source>
        <strain evidence="1 2">GH-76</strain>
    </source>
</reference>
<dbReference type="EMBL" id="JBAHYK010001053">
    <property type="protein sequence ID" value="KAL0569787.1"/>
    <property type="molecule type" value="Genomic_DNA"/>
</dbReference>
<protein>
    <recommendedName>
        <fullName evidence="3">F-box domain-containing protein</fullName>
    </recommendedName>
</protein>
<accession>A0ABR3F3N3</accession>
<sequence length="299" mass="33376">MSTISAFPHLPNELIEKIISNVWSSTLSLPERALFIKSSFLVSSSWRSIFERVYYQDVHILSTAHASEFLNSFLHGESSQLLDQFCRSITMEHANRALFPGPESVYEQPMGLAIYTILSNISKPDRLPNLRRISLQLENYLMETIFTNDKVLYMPHQVRELEVDFTYSEDTDPLTIMAIKHRGGEIFDIPTKNLASIRSLKVFGASTAVTRELLAICGGEGNLDVFEQDAWKVVKPVAPIATPSSPPAPAGSLSDDDANEVFYDCDDSSWKGYEGLCASSFTKEELIRILNAAQSQLAA</sequence>
<dbReference type="Proteomes" id="UP001465976">
    <property type="component" value="Unassembled WGS sequence"/>
</dbReference>
<evidence type="ECO:0000313" key="1">
    <source>
        <dbReference type="EMBL" id="KAL0569787.1"/>
    </source>
</evidence>
<keyword evidence="2" id="KW-1185">Reference proteome</keyword>
<name>A0ABR3F3N3_9AGAR</name>